<feature type="region of interest" description="Disordered" evidence="2">
    <location>
        <begin position="696"/>
        <end position="752"/>
    </location>
</feature>
<feature type="coiled-coil region" evidence="1">
    <location>
        <begin position="837"/>
        <end position="871"/>
    </location>
</feature>
<keyword evidence="4" id="KW-1185">Reference proteome</keyword>
<organism evidence="3 4">
    <name type="scientific">Bodo saltans</name>
    <name type="common">Flagellated protozoan</name>
    <dbReference type="NCBI Taxonomy" id="75058"/>
    <lineage>
        <taxon>Eukaryota</taxon>
        <taxon>Discoba</taxon>
        <taxon>Euglenozoa</taxon>
        <taxon>Kinetoplastea</taxon>
        <taxon>Metakinetoplastina</taxon>
        <taxon>Eubodonida</taxon>
        <taxon>Bodonidae</taxon>
        <taxon>Bodo</taxon>
    </lineage>
</organism>
<name>A0A0S4IYS4_BODSA</name>
<accession>A0A0S4IYS4</accession>
<dbReference type="Proteomes" id="UP000051952">
    <property type="component" value="Unassembled WGS sequence"/>
</dbReference>
<feature type="coiled-coil region" evidence="1">
    <location>
        <begin position="211"/>
        <end position="245"/>
    </location>
</feature>
<proteinExistence type="predicted"/>
<feature type="region of interest" description="Disordered" evidence="2">
    <location>
        <begin position="961"/>
        <end position="993"/>
    </location>
</feature>
<keyword evidence="1" id="KW-0175">Coiled coil</keyword>
<protein>
    <submittedName>
        <fullName evidence="3">Uncharacterized protein</fullName>
    </submittedName>
</protein>
<feature type="region of interest" description="Disordered" evidence="2">
    <location>
        <begin position="272"/>
        <end position="293"/>
    </location>
</feature>
<feature type="compositionally biased region" description="Polar residues" evidence="2">
    <location>
        <begin position="399"/>
        <end position="421"/>
    </location>
</feature>
<dbReference type="AlphaFoldDB" id="A0A0S4IYS4"/>
<evidence type="ECO:0000313" key="4">
    <source>
        <dbReference type="Proteomes" id="UP000051952"/>
    </source>
</evidence>
<dbReference type="EMBL" id="CYKH01000711">
    <property type="protein sequence ID" value="CUG23468.1"/>
    <property type="molecule type" value="Genomic_DNA"/>
</dbReference>
<dbReference type="VEuPathDB" id="TriTrypDB:BSAL_76155"/>
<evidence type="ECO:0000313" key="3">
    <source>
        <dbReference type="EMBL" id="CUG23468.1"/>
    </source>
</evidence>
<feature type="compositionally biased region" description="Gly residues" evidence="2">
    <location>
        <begin position="332"/>
        <end position="341"/>
    </location>
</feature>
<feature type="compositionally biased region" description="Low complexity" evidence="2">
    <location>
        <begin position="426"/>
        <end position="443"/>
    </location>
</feature>
<feature type="compositionally biased region" description="Polar residues" evidence="2">
    <location>
        <begin position="349"/>
        <end position="363"/>
    </location>
</feature>
<feature type="compositionally biased region" description="Polar residues" evidence="2">
    <location>
        <begin position="716"/>
        <end position="744"/>
    </location>
</feature>
<sequence length="1089" mass="115879">MGGTGAAARRHTTTMHGDDHSAAAVVPLPQFQTPMSPSGGGDLRGGGVQTSSFTVATQTCASLASVGLLSEETQTEDDGLGFQRSFNGEFGNMWSGAPSPKAKGYKNNNSYLSAPHGGRSSATPTPSAIAVDAEGALMNLMSDHHEQQRDRILMADLVVREAKLQQALHKMRIDHDKELSKEQDTSNRMEALASKNGDLLRAERLHHEVAMNDMRLALENSKKMIEALQQQLTNSQDEAQQLKHVITLQEEASVRAAKDQSRKIVEAMEKHLVRQHDESEQRNANRVADEQRRYQERREEWLRTMRKEGASSPQQPLDVPSSPNLGSTSTLGSGGGDGGSVPPGEAVIQSRSRNSSISTNGSASPLRLDAQEIRSPRQALLQSSESSLPDQHGVRRTSIAMTSHQQHAPSNAGLSPMSSATPRGGLSVAQLQQQLSPQQPTTAADRRKSSVHGSSSFVGRVVATAVNVRKATKRLSNVLSTTSPSRRSTIAGKVVLPTSEDDTKEVSSARDAVAPQVSTVPTESLLLLSSPFTGPAARRSTVAPTTTFMLQAPTIMTGGTSSSALPLNEVDEAAIIAARCLQGGEEDAASPPAASAVHMIVVPPHHTTAHHFSAKPAGRSSSTITLLSAPEESNEPVSVPQVNSTDTAAAGIFASAASEGGDASFLAPPKRGQRNMSLFSGDALHIMKEDMLSNSISSIHSSSGGGKQRNLRKGGTDSTTPPVTPLETTHNNGNGSASTAQRQNWARRREQATKQLESALGDVERLTRLLKERSAADTMVDAEQRLQQCSDALKAYYETQYTSAMEALKKREREIADLFTAKAASLEAELNATSATVHSLHVKVETLERENANLTIRIKRAESTKDSSEKLEVLQRALLSVGQDHLCCLCRDNVLRDEVNRSCTATAYAANNSTTTNVSTTTGSIASTRGSLQVRPAHLLPHSPSSVDKSARLSIAASGGPLVHHRHSSGGSLRRPQTAGQVPIARQQGESENAAADLDAMPGSAMAVISLPMSSSLNTPMTSQLMPPSLHRSPTHVQQHHGGGAGNNVLINALQNSQSPYALGFHESVQEQLLTNGPPTTTLRLGPAS</sequence>
<reference evidence="4" key="1">
    <citation type="submission" date="2015-09" db="EMBL/GenBank/DDBJ databases">
        <authorList>
            <consortium name="Pathogen Informatics"/>
        </authorList>
    </citation>
    <scope>NUCLEOTIDE SEQUENCE [LARGE SCALE GENOMIC DNA]</scope>
    <source>
        <strain evidence="4">Lake Konstanz</strain>
    </source>
</reference>
<evidence type="ECO:0000256" key="2">
    <source>
        <dbReference type="SAM" id="MobiDB-lite"/>
    </source>
</evidence>
<feature type="compositionally biased region" description="Low complexity" evidence="2">
    <location>
        <begin position="320"/>
        <end position="331"/>
    </location>
</feature>
<feature type="region of interest" description="Disordered" evidence="2">
    <location>
        <begin position="305"/>
        <end position="368"/>
    </location>
</feature>
<feature type="region of interest" description="Disordered" evidence="2">
    <location>
        <begin position="1"/>
        <end position="21"/>
    </location>
</feature>
<feature type="region of interest" description="Disordered" evidence="2">
    <location>
        <begin position="399"/>
        <end position="455"/>
    </location>
</feature>
<gene>
    <name evidence="3" type="ORF">BSAL_76155</name>
</gene>
<evidence type="ECO:0000256" key="1">
    <source>
        <dbReference type="SAM" id="Coils"/>
    </source>
</evidence>